<proteinExistence type="inferred from homology"/>
<dbReference type="NCBIfam" id="TIGR01575">
    <property type="entry name" value="rimI"/>
    <property type="match status" value="1"/>
</dbReference>
<evidence type="ECO:0000256" key="4">
    <source>
        <dbReference type="ARBA" id="ARBA00023315"/>
    </source>
</evidence>
<keyword evidence="3 5" id="KW-0808">Transferase</keyword>
<dbReference type="PROSITE" id="PS51186">
    <property type="entry name" value="GNAT"/>
    <property type="match status" value="1"/>
</dbReference>
<keyword evidence="9" id="KW-1185">Reference proteome</keyword>
<dbReference type="Pfam" id="PF13508">
    <property type="entry name" value="Acetyltransf_7"/>
    <property type="match status" value="1"/>
</dbReference>
<comment type="subcellular location">
    <subcellularLocation>
        <location evidence="5 6">Cytoplasm</location>
    </subcellularLocation>
</comment>
<comment type="catalytic activity">
    <reaction evidence="5 6">
        <text>N-terminal L-alanyl-[ribosomal protein bS18] + acetyl-CoA = N-terminal N(alpha)-acetyl-L-alanyl-[ribosomal protein bS18] + CoA + H(+)</text>
        <dbReference type="Rhea" id="RHEA:43756"/>
        <dbReference type="Rhea" id="RHEA-COMP:10676"/>
        <dbReference type="Rhea" id="RHEA-COMP:10677"/>
        <dbReference type="ChEBI" id="CHEBI:15378"/>
        <dbReference type="ChEBI" id="CHEBI:57287"/>
        <dbReference type="ChEBI" id="CHEBI:57288"/>
        <dbReference type="ChEBI" id="CHEBI:64718"/>
        <dbReference type="ChEBI" id="CHEBI:83683"/>
        <dbReference type="EC" id="2.3.1.266"/>
    </reaction>
</comment>
<name>A0A5C0B5M0_9BURK</name>
<feature type="active site" description="Proton donor" evidence="5">
    <location>
        <position position="109"/>
    </location>
</feature>
<feature type="active site" description="Proton acceptor" evidence="5">
    <location>
        <position position="97"/>
    </location>
</feature>
<evidence type="ECO:0000256" key="2">
    <source>
        <dbReference type="ARBA" id="ARBA00022490"/>
    </source>
</evidence>
<evidence type="ECO:0000256" key="6">
    <source>
        <dbReference type="RuleBase" id="RU363094"/>
    </source>
</evidence>
<dbReference type="SUPFAM" id="SSF55729">
    <property type="entry name" value="Acyl-CoA N-acyltransferases (Nat)"/>
    <property type="match status" value="1"/>
</dbReference>
<dbReference type="PANTHER" id="PTHR43420:SF51">
    <property type="entry name" value="PEPTIDYL-LYSINE N-ACETYLTRANSFERASE YIAC"/>
    <property type="match status" value="1"/>
</dbReference>
<dbReference type="Proteomes" id="UP000325161">
    <property type="component" value="Chromosome"/>
</dbReference>
<protein>
    <recommendedName>
        <fullName evidence="5 6">[Ribosomal protein bS18]-alanine N-acetyltransferase</fullName>
        <ecNumber evidence="5 6">2.3.1.266</ecNumber>
    </recommendedName>
</protein>
<feature type="binding site" evidence="5">
    <location>
        <position position="102"/>
    </location>
    <ligand>
        <name>acetyl-CoA</name>
        <dbReference type="ChEBI" id="CHEBI:57288"/>
    </ligand>
</feature>
<dbReference type="PANTHER" id="PTHR43420">
    <property type="entry name" value="ACETYLTRANSFERASE"/>
    <property type="match status" value="1"/>
</dbReference>
<dbReference type="InterPro" id="IPR043690">
    <property type="entry name" value="RimI"/>
</dbReference>
<dbReference type="CDD" id="cd04301">
    <property type="entry name" value="NAT_SF"/>
    <property type="match status" value="1"/>
</dbReference>
<dbReference type="AlphaFoldDB" id="A0A5C0B5M0"/>
<comment type="caution">
    <text evidence="5">Lacks conserved residue(s) required for the propagation of feature annotation.</text>
</comment>
<feature type="domain" description="N-acetyltransferase" evidence="7">
    <location>
        <begin position="1"/>
        <end position="141"/>
    </location>
</feature>
<evidence type="ECO:0000313" key="9">
    <source>
        <dbReference type="Proteomes" id="UP000325161"/>
    </source>
</evidence>
<dbReference type="RefSeq" id="WP_148819171.1">
    <property type="nucleotide sequence ID" value="NZ_CP043046.1"/>
</dbReference>
<dbReference type="GO" id="GO:0005737">
    <property type="term" value="C:cytoplasm"/>
    <property type="evidence" value="ECO:0007669"/>
    <property type="project" value="UniProtKB-SubCell"/>
</dbReference>
<evidence type="ECO:0000259" key="7">
    <source>
        <dbReference type="PROSITE" id="PS51186"/>
    </source>
</evidence>
<sequence>MREEDLDEVMIIERRIYEFPWTRANFSDSIASGHSVWVARSAEGLEGYCVIMVVLDEVHLLNLSVAPLAQGKGVGRGLLNWTEVVAGRYLASSVLLEVRPSNLRALGLYERIGYERVGIRRGYYPATRGREDAIVMRKPLHRAGPA</sequence>
<dbReference type="HAMAP" id="MF_02210">
    <property type="entry name" value="RimI"/>
    <property type="match status" value="1"/>
</dbReference>
<dbReference type="InterPro" id="IPR006464">
    <property type="entry name" value="AcTrfase_RimI/Ard1"/>
</dbReference>
<dbReference type="EMBL" id="CP043046">
    <property type="protein sequence ID" value="QEI09236.1"/>
    <property type="molecule type" value="Genomic_DNA"/>
</dbReference>
<evidence type="ECO:0000256" key="5">
    <source>
        <dbReference type="HAMAP-Rule" id="MF_02210"/>
    </source>
</evidence>
<comment type="function">
    <text evidence="5 6">Acetylates the N-terminal alanine of ribosomal protein bS18.</text>
</comment>
<dbReference type="GO" id="GO:0008999">
    <property type="term" value="F:protein-N-terminal-alanine acetyltransferase activity"/>
    <property type="evidence" value="ECO:0007669"/>
    <property type="project" value="UniProtKB-UniRule"/>
</dbReference>
<dbReference type="EC" id="2.3.1.266" evidence="5 6"/>
<accession>A0A5C0B5M0</accession>
<dbReference type="InterPro" id="IPR050680">
    <property type="entry name" value="YpeA/RimI_acetyltransf"/>
</dbReference>
<dbReference type="InterPro" id="IPR000182">
    <property type="entry name" value="GNAT_dom"/>
</dbReference>
<gene>
    <name evidence="5 8" type="primary">rimI</name>
    <name evidence="8" type="ORF">FXN63_10680</name>
</gene>
<comment type="similarity">
    <text evidence="1 5 6">Belongs to the acetyltransferase family. RimI subfamily.</text>
</comment>
<dbReference type="Gene3D" id="3.40.630.30">
    <property type="match status" value="1"/>
</dbReference>
<organism evidence="8 9">
    <name type="scientific">Pigmentiphaga aceris</name>
    <dbReference type="NCBI Taxonomy" id="1940612"/>
    <lineage>
        <taxon>Bacteria</taxon>
        <taxon>Pseudomonadati</taxon>
        <taxon>Pseudomonadota</taxon>
        <taxon>Betaproteobacteria</taxon>
        <taxon>Burkholderiales</taxon>
        <taxon>Alcaligenaceae</taxon>
        <taxon>Pigmentiphaga</taxon>
    </lineage>
</organism>
<dbReference type="InterPro" id="IPR016181">
    <property type="entry name" value="Acyl_CoA_acyltransferase"/>
</dbReference>
<evidence type="ECO:0000313" key="8">
    <source>
        <dbReference type="EMBL" id="QEI09236.1"/>
    </source>
</evidence>
<evidence type="ECO:0000256" key="3">
    <source>
        <dbReference type="ARBA" id="ARBA00022679"/>
    </source>
</evidence>
<dbReference type="KEGG" id="pacr:FXN63_10680"/>
<keyword evidence="2 5" id="KW-0963">Cytoplasm</keyword>
<evidence type="ECO:0000256" key="1">
    <source>
        <dbReference type="ARBA" id="ARBA00005395"/>
    </source>
</evidence>
<keyword evidence="4 5" id="KW-0012">Acyltransferase</keyword>
<reference evidence="8 9" key="1">
    <citation type="submission" date="2019-08" db="EMBL/GenBank/DDBJ databases">
        <title>Amphibian skin-associated Pigmentiphaga: genome sequence and occurrence across geography and hosts.</title>
        <authorList>
            <person name="Bletz M.C."/>
            <person name="Bunk B."/>
            <person name="Sproeer C."/>
            <person name="Biwer P."/>
            <person name="Reiter S."/>
            <person name="Rabemananjara F.C.E."/>
            <person name="Schulz S."/>
            <person name="Overmann J."/>
            <person name="Vences M."/>
        </authorList>
    </citation>
    <scope>NUCLEOTIDE SEQUENCE [LARGE SCALE GENOMIC DNA]</scope>
    <source>
        <strain evidence="8 9">Mada1488</strain>
    </source>
</reference>
<dbReference type="OrthoDB" id="9796919at2"/>